<dbReference type="Gene3D" id="3.40.50.2000">
    <property type="entry name" value="Glycogen Phosphorylase B"/>
    <property type="match status" value="1"/>
</dbReference>
<feature type="domain" description="Glycosyl transferase family 1" evidence="1">
    <location>
        <begin position="69"/>
        <end position="223"/>
    </location>
</feature>
<protein>
    <recommendedName>
        <fullName evidence="1">Glycosyl transferase family 1 domain-containing protein</fullName>
    </recommendedName>
</protein>
<accession>A0ABQ1M112</accession>
<dbReference type="InterPro" id="IPR001296">
    <property type="entry name" value="Glyco_trans_1"/>
</dbReference>
<proteinExistence type="predicted"/>
<dbReference type="PANTHER" id="PTHR12526">
    <property type="entry name" value="GLYCOSYLTRANSFERASE"/>
    <property type="match status" value="1"/>
</dbReference>
<evidence type="ECO:0000259" key="1">
    <source>
        <dbReference type="Pfam" id="PF00534"/>
    </source>
</evidence>
<dbReference type="CDD" id="cd03801">
    <property type="entry name" value="GT4_PimA-like"/>
    <property type="match status" value="1"/>
</dbReference>
<sequence length="246" mass="27818">MDYDDAVFHNYDRHSNSVVRKAMGDKIDKVISYAKVVFVGNQYLADRAKAAGAKQIVYLPTVIDPYRYHQITNTQKNTPVIGWIGSPTTMKYLNTILPVLEKLFIIHPFKLLIINGGDSKLNYKGEFEVFPWSEDTEVAAINKMDIGIMPLEDSPWERGKCAYKLIQYMACSLPVVASPVGMNKEVVIHGENGFLASTEQEWIDSLAKLLTNPHLRQSFGQAGHHLVQQKYTLEKNFEILKKVLAS</sequence>
<gene>
    <name evidence="2" type="ORF">GCM10010993_07920</name>
</gene>
<dbReference type="EMBL" id="BMFD01000002">
    <property type="protein sequence ID" value="GGC31403.1"/>
    <property type="molecule type" value="Genomic_DNA"/>
</dbReference>
<dbReference type="Pfam" id="PF00534">
    <property type="entry name" value="Glycos_transf_1"/>
    <property type="match status" value="1"/>
</dbReference>
<keyword evidence="3" id="KW-1185">Reference proteome</keyword>
<organism evidence="2 3">
    <name type="scientific">Belliella aquatica</name>
    <dbReference type="NCBI Taxonomy" id="1323734"/>
    <lineage>
        <taxon>Bacteria</taxon>
        <taxon>Pseudomonadati</taxon>
        <taxon>Bacteroidota</taxon>
        <taxon>Cytophagia</taxon>
        <taxon>Cytophagales</taxon>
        <taxon>Cyclobacteriaceae</taxon>
        <taxon>Belliella</taxon>
    </lineage>
</organism>
<evidence type="ECO:0000313" key="2">
    <source>
        <dbReference type="EMBL" id="GGC31403.1"/>
    </source>
</evidence>
<comment type="caution">
    <text evidence="2">The sequence shown here is derived from an EMBL/GenBank/DDBJ whole genome shotgun (WGS) entry which is preliminary data.</text>
</comment>
<evidence type="ECO:0000313" key="3">
    <source>
        <dbReference type="Proteomes" id="UP000635885"/>
    </source>
</evidence>
<dbReference type="Proteomes" id="UP000635885">
    <property type="component" value="Unassembled WGS sequence"/>
</dbReference>
<name>A0ABQ1M112_9BACT</name>
<reference evidence="3" key="1">
    <citation type="journal article" date="2019" name="Int. J. Syst. Evol. Microbiol.">
        <title>The Global Catalogue of Microorganisms (GCM) 10K type strain sequencing project: providing services to taxonomists for standard genome sequencing and annotation.</title>
        <authorList>
            <consortium name="The Broad Institute Genomics Platform"/>
            <consortium name="The Broad Institute Genome Sequencing Center for Infectious Disease"/>
            <person name="Wu L."/>
            <person name="Ma J."/>
        </authorList>
    </citation>
    <scope>NUCLEOTIDE SEQUENCE [LARGE SCALE GENOMIC DNA]</scope>
    <source>
        <strain evidence="3">CGMCC 1.12479</strain>
    </source>
</reference>
<dbReference type="SUPFAM" id="SSF53756">
    <property type="entry name" value="UDP-Glycosyltransferase/glycogen phosphorylase"/>
    <property type="match status" value="1"/>
</dbReference>